<dbReference type="PANTHER" id="PTHR30344">
    <property type="entry name" value="6-PHOSPHOGLUCONOLACTONASE-RELATED"/>
    <property type="match status" value="1"/>
</dbReference>
<dbReference type="OMA" id="GEVTGMN"/>
<dbReference type="AlphaFoldDB" id="A0A0P9EF47"/>
<dbReference type="STRING" id="578459.A0A0P9EF47"/>
<proteinExistence type="inferred from homology"/>
<name>A0A0P9EF47_RHOGW</name>
<dbReference type="PANTHER" id="PTHR30344:SF1">
    <property type="entry name" value="6-PHOSPHOGLUCONOLACTONASE"/>
    <property type="match status" value="1"/>
</dbReference>
<organism evidence="2 3">
    <name type="scientific">Rhodotorula graminis (strain WP1)</name>
    <dbReference type="NCBI Taxonomy" id="578459"/>
    <lineage>
        <taxon>Eukaryota</taxon>
        <taxon>Fungi</taxon>
        <taxon>Dikarya</taxon>
        <taxon>Basidiomycota</taxon>
        <taxon>Pucciniomycotina</taxon>
        <taxon>Microbotryomycetes</taxon>
        <taxon>Sporidiobolales</taxon>
        <taxon>Sporidiobolaceae</taxon>
        <taxon>Rhodotorula</taxon>
    </lineage>
</organism>
<dbReference type="InterPro" id="IPR015943">
    <property type="entry name" value="WD40/YVTN_repeat-like_dom_sf"/>
</dbReference>
<dbReference type="Proteomes" id="UP000053890">
    <property type="component" value="Unassembled WGS sequence"/>
</dbReference>
<dbReference type="InterPro" id="IPR019405">
    <property type="entry name" value="Lactonase_7-beta_prop"/>
</dbReference>
<dbReference type="RefSeq" id="XP_018268050.1">
    <property type="nucleotide sequence ID" value="XM_018412437.1"/>
</dbReference>
<evidence type="ECO:0008006" key="4">
    <source>
        <dbReference type="Google" id="ProtNLM"/>
    </source>
</evidence>
<sequence>MPVHHILVGTHSDQIHLVEFDSSAPSLTVKHSLQLRDQPSWIALSPTHPGLCYVNGWVDDVLYAVRFDAVEGFEVLGEARAGGGGPTHMEVTPDGKALLSVNYRSGSLVHTPLLDDGLFAQTEPTPNQIHSFAFPRTEVTHPRQESAHPHHLVPLDGDWLVPDLGSDKIWQMRWVGEAQTGTWEVVREFEREQYDGPRHGVKSADAGKHLYLVNELVATVSVLALPTSSTDELSTLSSAPVLPPYLRDVARADPYDLIPCTILLLSPLPSAPPNFPSTLLISNRNAPQSLAPDGDTVVSFSVAPDAPAQLGEGAFVHGAGRHLRGMAAGPPAGDERERWVLVMGRDEGGMSVYEREADGTMTRVLANVLGEVEKPVAAVWLPSREEL</sequence>
<reference evidence="2 3" key="1">
    <citation type="journal article" date="2015" name="Front. Microbiol.">
        <title>Genome sequence of the plant growth promoting endophytic yeast Rhodotorula graminis WP1.</title>
        <authorList>
            <person name="Firrincieli A."/>
            <person name="Otillar R."/>
            <person name="Salamov A."/>
            <person name="Schmutz J."/>
            <person name="Khan Z."/>
            <person name="Redman R.S."/>
            <person name="Fleck N.D."/>
            <person name="Lindquist E."/>
            <person name="Grigoriev I.V."/>
            <person name="Doty S.L."/>
        </authorList>
    </citation>
    <scope>NUCLEOTIDE SEQUENCE [LARGE SCALE GENOMIC DNA]</scope>
    <source>
        <strain evidence="2 3">WP1</strain>
    </source>
</reference>
<evidence type="ECO:0000313" key="3">
    <source>
        <dbReference type="Proteomes" id="UP000053890"/>
    </source>
</evidence>
<gene>
    <name evidence="2" type="ORF">RHOBADRAFT_18563</name>
</gene>
<dbReference type="InterPro" id="IPR011048">
    <property type="entry name" value="Haem_d1_sf"/>
</dbReference>
<evidence type="ECO:0000256" key="1">
    <source>
        <dbReference type="ARBA" id="ARBA00005564"/>
    </source>
</evidence>
<evidence type="ECO:0000313" key="2">
    <source>
        <dbReference type="EMBL" id="KPV72001.1"/>
    </source>
</evidence>
<dbReference type="GeneID" id="28972886"/>
<keyword evidence="3" id="KW-1185">Reference proteome</keyword>
<dbReference type="OrthoDB" id="9972196at2759"/>
<dbReference type="InterPro" id="IPR050282">
    <property type="entry name" value="Cycloisomerase_2"/>
</dbReference>
<dbReference type="SUPFAM" id="SSF51004">
    <property type="entry name" value="C-terminal (heme d1) domain of cytochrome cd1-nitrite reductase"/>
    <property type="match status" value="1"/>
</dbReference>
<dbReference type="GO" id="GO:0017057">
    <property type="term" value="F:6-phosphogluconolactonase activity"/>
    <property type="evidence" value="ECO:0007669"/>
    <property type="project" value="TreeGrafter"/>
</dbReference>
<dbReference type="Pfam" id="PF10282">
    <property type="entry name" value="Lactonase"/>
    <property type="match status" value="1"/>
</dbReference>
<comment type="similarity">
    <text evidence="1">Belongs to the cycloisomerase 2 family.</text>
</comment>
<dbReference type="Gene3D" id="2.130.10.10">
    <property type="entry name" value="YVTN repeat-like/Quinoprotein amine dehydrogenase"/>
    <property type="match status" value="1"/>
</dbReference>
<dbReference type="EMBL" id="KQ474089">
    <property type="protein sequence ID" value="KPV72001.1"/>
    <property type="molecule type" value="Genomic_DNA"/>
</dbReference>
<accession>A0A0P9EF47</accession>
<protein>
    <recommendedName>
        <fullName evidence="4">Muconate cycloisomerase 1</fullName>
    </recommendedName>
</protein>